<dbReference type="GO" id="GO:0016853">
    <property type="term" value="F:isomerase activity"/>
    <property type="evidence" value="ECO:0007669"/>
    <property type="project" value="UniProtKB-KW"/>
</dbReference>
<feature type="domain" description="SIS" evidence="4">
    <location>
        <begin position="32"/>
        <end position="170"/>
    </location>
</feature>
<dbReference type="EMBL" id="LT607754">
    <property type="protein sequence ID" value="SCG73306.1"/>
    <property type="molecule type" value="Genomic_DNA"/>
</dbReference>
<dbReference type="GO" id="GO:0006487">
    <property type="term" value="P:protein N-linked glycosylation"/>
    <property type="evidence" value="ECO:0007669"/>
    <property type="project" value="TreeGrafter"/>
</dbReference>
<dbReference type="GO" id="GO:0006002">
    <property type="term" value="P:fructose 6-phosphate metabolic process"/>
    <property type="evidence" value="ECO:0007669"/>
    <property type="project" value="TreeGrafter"/>
</dbReference>
<dbReference type="RefSeq" id="WP_089014664.1">
    <property type="nucleotide sequence ID" value="NZ_LT607754.1"/>
</dbReference>
<dbReference type="InterPro" id="IPR001347">
    <property type="entry name" value="SIS_dom"/>
</dbReference>
<gene>
    <name evidence="5" type="ORF">GA0070613_5281</name>
</gene>
<dbReference type="AlphaFoldDB" id="A0A1C5JTE7"/>
<dbReference type="PANTHER" id="PTHR10937:SF0">
    <property type="entry name" value="GLUTAMINE--FRUCTOSE-6-PHOSPHATE TRANSAMINASE (ISOMERIZING)"/>
    <property type="match status" value="1"/>
</dbReference>
<dbReference type="PROSITE" id="PS51464">
    <property type="entry name" value="SIS"/>
    <property type="match status" value="1"/>
</dbReference>
<name>A0A1C5JTE7_9ACTN</name>
<dbReference type="PANTHER" id="PTHR10937">
    <property type="entry name" value="GLUCOSAMINE--FRUCTOSE-6-PHOSPHATE AMINOTRANSFERASE, ISOMERIZING"/>
    <property type="match status" value="1"/>
</dbReference>
<keyword evidence="5" id="KW-0413">Isomerase</keyword>
<dbReference type="SUPFAM" id="SSF53697">
    <property type="entry name" value="SIS domain"/>
    <property type="match status" value="1"/>
</dbReference>
<evidence type="ECO:0000259" key="4">
    <source>
        <dbReference type="PROSITE" id="PS51464"/>
    </source>
</evidence>
<evidence type="ECO:0000256" key="2">
    <source>
        <dbReference type="ARBA" id="ARBA00012916"/>
    </source>
</evidence>
<organism evidence="5 6">
    <name type="scientific">Micromonospora inositola</name>
    <dbReference type="NCBI Taxonomy" id="47865"/>
    <lineage>
        <taxon>Bacteria</taxon>
        <taxon>Bacillati</taxon>
        <taxon>Actinomycetota</taxon>
        <taxon>Actinomycetes</taxon>
        <taxon>Micromonosporales</taxon>
        <taxon>Micromonosporaceae</taxon>
        <taxon>Micromonospora</taxon>
    </lineage>
</organism>
<comment type="catalytic activity">
    <reaction evidence="1">
        <text>D-fructose 6-phosphate + L-glutamine = D-glucosamine 6-phosphate + L-glutamate</text>
        <dbReference type="Rhea" id="RHEA:13237"/>
        <dbReference type="ChEBI" id="CHEBI:29985"/>
        <dbReference type="ChEBI" id="CHEBI:58359"/>
        <dbReference type="ChEBI" id="CHEBI:58725"/>
        <dbReference type="ChEBI" id="CHEBI:61527"/>
        <dbReference type="EC" id="2.6.1.16"/>
    </reaction>
</comment>
<evidence type="ECO:0000313" key="6">
    <source>
        <dbReference type="Proteomes" id="UP000198221"/>
    </source>
</evidence>
<keyword evidence="6" id="KW-1185">Reference proteome</keyword>
<reference evidence="6" key="1">
    <citation type="submission" date="2016-06" db="EMBL/GenBank/DDBJ databases">
        <authorList>
            <person name="Varghese N."/>
            <person name="Submissions Spin"/>
        </authorList>
    </citation>
    <scope>NUCLEOTIDE SEQUENCE [LARGE SCALE GENOMIC DNA]</scope>
    <source>
        <strain evidence="6">DSM 43819</strain>
    </source>
</reference>
<dbReference type="GO" id="GO:0006047">
    <property type="term" value="P:UDP-N-acetylglucosamine metabolic process"/>
    <property type="evidence" value="ECO:0007669"/>
    <property type="project" value="TreeGrafter"/>
</dbReference>
<dbReference type="EC" id="2.6.1.16" evidence="2"/>
<dbReference type="Gene3D" id="3.40.50.10490">
    <property type="entry name" value="Glucose-6-phosphate isomerase like protein, domain 1"/>
    <property type="match status" value="2"/>
</dbReference>
<dbReference type="InterPro" id="IPR046348">
    <property type="entry name" value="SIS_dom_sf"/>
</dbReference>
<dbReference type="GO" id="GO:0004360">
    <property type="term" value="F:glutamine-fructose-6-phosphate transaminase (isomerizing) activity"/>
    <property type="evidence" value="ECO:0007669"/>
    <property type="project" value="UniProtKB-EC"/>
</dbReference>
<protein>
    <recommendedName>
        <fullName evidence="3">Glutamine--fructose-6-phosphate aminotransferase [isomerizing]</fullName>
        <ecNumber evidence="2">2.6.1.16</ecNumber>
    </recommendedName>
</protein>
<sequence>MTVAYLAGVRAQPDNLRRSAETVRAALAGPAGAQAAAASRWGSLLAFGMGASSHAAAGFAAVLRAGGLPAISASAADLHDGVPPGLAAAFLGISQSGRSRDTVDTLAGVPAGPAARLALTNHPDSPLGAAADTVVTLGCALDTPVSTLSYTATLQALGLLAERISGRPQTDWDLLPDLAAEVLEDDVEPLAEALTGAGCVDAVASGVRLATAGAAALLLREAAHLPTASFATHEYLHGPLETAGPGHAVLLFGAGREVSLAADLAGYGARVVLVTDAEAGEPTHDNLRVVRLPGVAGLGGCVLDILPVQLAAQALAERAGRPIELRHMPADTKLPPG</sequence>
<evidence type="ECO:0000313" key="5">
    <source>
        <dbReference type="EMBL" id="SCG73306.1"/>
    </source>
</evidence>
<proteinExistence type="predicted"/>
<dbReference type="OrthoDB" id="3808774at2"/>
<evidence type="ECO:0000256" key="3">
    <source>
        <dbReference type="ARBA" id="ARBA00016090"/>
    </source>
</evidence>
<evidence type="ECO:0000256" key="1">
    <source>
        <dbReference type="ARBA" id="ARBA00001031"/>
    </source>
</evidence>
<accession>A0A1C5JTE7</accession>
<dbReference type="Pfam" id="PF01380">
    <property type="entry name" value="SIS"/>
    <property type="match status" value="1"/>
</dbReference>
<dbReference type="GO" id="GO:0097367">
    <property type="term" value="F:carbohydrate derivative binding"/>
    <property type="evidence" value="ECO:0007669"/>
    <property type="project" value="InterPro"/>
</dbReference>
<dbReference type="Proteomes" id="UP000198221">
    <property type="component" value="Chromosome I"/>
</dbReference>